<dbReference type="SUPFAM" id="SSF54695">
    <property type="entry name" value="POZ domain"/>
    <property type="match status" value="1"/>
</dbReference>
<feature type="binding site" evidence="16">
    <location>
        <position position="546"/>
    </location>
    <ligand>
        <name>Ca(2+)</name>
        <dbReference type="ChEBI" id="CHEBI:29108"/>
    </ligand>
</feature>
<evidence type="ECO:0000256" key="20">
    <source>
        <dbReference type="SAM" id="Phobius"/>
    </source>
</evidence>
<dbReference type="PRINTS" id="PR00258">
    <property type="entry name" value="SPERACTRCPTR"/>
</dbReference>
<dbReference type="InterPro" id="IPR001190">
    <property type="entry name" value="SRCR"/>
</dbReference>
<dbReference type="Pfam" id="PF07707">
    <property type="entry name" value="BACK"/>
    <property type="match status" value="1"/>
</dbReference>
<comment type="similarity">
    <text evidence="11">Belongs to the apyrase family.</text>
</comment>
<evidence type="ECO:0000313" key="24">
    <source>
        <dbReference type="Proteomes" id="UP001187415"/>
    </source>
</evidence>
<feature type="disulfide bond" evidence="17">
    <location>
        <begin position="681"/>
        <end position="745"/>
    </location>
</feature>
<keyword evidence="9 18" id="KW-0472">Membrane</keyword>
<evidence type="ECO:0000259" key="22">
    <source>
        <dbReference type="PROSITE" id="PS51225"/>
    </source>
</evidence>
<gene>
    <name evidence="23" type="ORF">Q5P01_017303</name>
</gene>
<evidence type="ECO:0000256" key="11">
    <source>
        <dbReference type="ARBA" id="ARBA00025738"/>
    </source>
</evidence>
<dbReference type="Gene3D" id="1.25.40.420">
    <property type="match status" value="1"/>
</dbReference>
<feature type="disulfide bond" evidence="17">
    <location>
        <begin position="694"/>
        <end position="755"/>
    </location>
</feature>
<comment type="cofactor">
    <cofactor evidence="1 16">
        <name>Ca(2+)</name>
        <dbReference type="ChEBI" id="CHEBI:29108"/>
    </cofactor>
</comment>
<dbReference type="Pfam" id="PF00530">
    <property type="entry name" value="SRCR"/>
    <property type="match status" value="1"/>
</dbReference>
<feature type="compositionally biased region" description="Polar residues" evidence="19">
    <location>
        <begin position="214"/>
        <end position="226"/>
    </location>
</feature>
<evidence type="ECO:0000256" key="8">
    <source>
        <dbReference type="ARBA" id="ARBA00022989"/>
    </source>
</evidence>
<dbReference type="InterPro" id="IPR011333">
    <property type="entry name" value="SKP1/BTB/POZ_sf"/>
</dbReference>
<feature type="binding site" evidence="16">
    <location>
        <position position="369"/>
    </location>
    <ligand>
        <name>Ca(2+)</name>
        <dbReference type="ChEBI" id="CHEBI:29108"/>
    </ligand>
</feature>
<feature type="region of interest" description="Disordered" evidence="19">
    <location>
        <begin position="179"/>
        <end position="237"/>
    </location>
</feature>
<evidence type="ECO:0000259" key="21">
    <source>
        <dbReference type="PROSITE" id="PS50287"/>
    </source>
</evidence>
<evidence type="ECO:0000256" key="19">
    <source>
        <dbReference type="SAM" id="MobiDB-lite"/>
    </source>
</evidence>
<dbReference type="InterPro" id="IPR009283">
    <property type="entry name" value="Apyrase"/>
</dbReference>
<reference evidence="23" key="1">
    <citation type="submission" date="2023-07" db="EMBL/GenBank/DDBJ databases">
        <title>Chromosome-level Genome Assembly of Striped Snakehead (Channa striata).</title>
        <authorList>
            <person name="Liu H."/>
        </authorList>
    </citation>
    <scope>NUCLEOTIDE SEQUENCE</scope>
    <source>
        <strain evidence="23">Gz</strain>
        <tissue evidence="23">Muscle</tissue>
    </source>
</reference>
<evidence type="ECO:0000256" key="9">
    <source>
        <dbReference type="ARBA" id="ARBA00023136"/>
    </source>
</evidence>
<evidence type="ECO:0000313" key="23">
    <source>
        <dbReference type="EMBL" id="KAK2833414.1"/>
    </source>
</evidence>
<dbReference type="Gene3D" id="2.120.10.100">
    <property type="entry name" value="Apyrase"/>
    <property type="match status" value="1"/>
</dbReference>
<feature type="binding site" evidence="16">
    <location>
        <position position="370"/>
    </location>
    <ligand>
        <name>Ca(2+)</name>
        <dbReference type="ChEBI" id="CHEBI:29108"/>
    </ligand>
</feature>
<keyword evidence="5" id="KW-0732">Signal</keyword>
<dbReference type="GO" id="GO:0030166">
    <property type="term" value="P:proteoglycan biosynthetic process"/>
    <property type="evidence" value="ECO:0007669"/>
    <property type="project" value="TreeGrafter"/>
</dbReference>
<evidence type="ECO:0000256" key="6">
    <source>
        <dbReference type="ARBA" id="ARBA00022801"/>
    </source>
</evidence>
<feature type="domain" description="MARVEL" evidence="22">
    <location>
        <begin position="20"/>
        <end position="169"/>
    </location>
</feature>
<keyword evidence="10 17" id="KW-1015">Disulfide bond</keyword>
<feature type="domain" description="SRCR" evidence="21">
    <location>
        <begin position="656"/>
        <end position="756"/>
    </location>
</feature>
<feature type="binding site" evidence="16">
    <location>
        <position position="597"/>
    </location>
    <ligand>
        <name>Ca(2+)</name>
        <dbReference type="ChEBI" id="CHEBI:29108"/>
    </ligand>
</feature>
<evidence type="ECO:0000256" key="17">
    <source>
        <dbReference type="PROSITE-ProRule" id="PRU00196"/>
    </source>
</evidence>
<dbReference type="SMART" id="SM00202">
    <property type="entry name" value="SR"/>
    <property type="match status" value="1"/>
</dbReference>
<name>A0AA88MAJ9_CHASR</name>
<dbReference type="CDD" id="cd18496">
    <property type="entry name" value="BACK_LGALS3BP"/>
    <property type="match status" value="1"/>
</dbReference>
<dbReference type="Pfam" id="PF06079">
    <property type="entry name" value="Apyrase"/>
    <property type="match status" value="1"/>
</dbReference>
<dbReference type="GO" id="GO:0005509">
    <property type="term" value="F:calcium ion binding"/>
    <property type="evidence" value="ECO:0007669"/>
    <property type="project" value="InterPro"/>
</dbReference>
<keyword evidence="7 16" id="KW-0106">Calcium</keyword>
<keyword evidence="6" id="KW-0378">Hydrolase</keyword>
<dbReference type="InterPro" id="IPR036258">
    <property type="entry name" value="Apyrase_sf"/>
</dbReference>
<dbReference type="Gene3D" id="3.30.710.10">
    <property type="entry name" value="Potassium Channel Kv1.1, Chain A"/>
    <property type="match status" value="1"/>
</dbReference>
<keyword evidence="4 16" id="KW-0479">Metal-binding</keyword>
<dbReference type="SMART" id="SM00875">
    <property type="entry name" value="BACK"/>
    <property type="match status" value="1"/>
</dbReference>
<dbReference type="Proteomes" id="UP001187415">
    <property type="component" value="Unassembled WGS sequence"/>
</dbReference>
<evidence type="ECO:0000256" key="7">
    <source>
        <dbReference type="ARBA" id="ARBA00022837"/>
    </source>
</evidence>
<feature type="binding site" evidence="16">
    <location>
        <position position="416"/>
    </location>
    <ligand>
        <name>Ca(2+)</name>
        <dbReference type="ChEBI" id="CHEBI:29108"/>
    </ligand>
</feature>
<evidence type="ECO:0000256" key="2">
    <source>
        <dbReference type="ARBA" id="ARBA00004141"/>
    </source>
</evidence>
<evidence type="ECO:0000256" key="12">
    <source>
        <dbReference type="ARBA" id="ARBA00038863"/>
    </source>
</evidence>
<keyword evidence="24" id="KW-1185">Reference proteome</keyword>
<dbReference type="AlphaFoldDB" id="A0AA88MAJ9"/>
<dbReference type="PROSITE" id="PS50287">
    <property type="entry name" value="SRCR_2"/>
    <property type="match status" value="1"/>
</dbReference>
<comment type="catalytic activity">
    <reaction evidence="13">
        <text>a ribonucleoside 5'-diphosphate + H2O = a ribonucleoside 5'-phosphate + phosphate + H(+)</text>
        <dbReference type="Rhea" id="RHEA:36799"/>
        <dbReference type="ChEBI" id="CHEBI:15377"/>
        <dbReference type="ChEBI" id="CHEBI:15378"/>
        <dbReference type="ChEBI" id="CHEBI:43474"/>
        <dbReference type="ChEBI" id="CHEBI:57930"/>
        <dbReference type="ChEBI" id="CHEBI:58043"/>
        <dbReference type="EC" id="3.6.1.6"/>
    </reaction>
</comment>
<dbReference type="Gene3D" id="3.10.250.10">
    <property type="entry name" value="SRCR-like domain"/>
    <property type="match status" value="1"/>
</dbReference>
<evidence type="ECO:0000256" key="15">
    <source>
        <dbReference type="ARBA" id="ARBA00077367"/>
    </source>
</evidence>
<feature type="transmembrane region" description="Helical" evidence="20">
    <location>
        <begin position="104"/>
        <end position="130"/>
    </location>
</feature>
<dbReference type="Pfam" id="PF01284">
    <property type="entry name" value="MARVEL"/>
    <property type="match status" value="1"/>
</dbReference>
<dbReference type="FunFam" id="2.120.10.100:FF:000001">
    <property type="entry name" value="Soluble calcium-activated nucleotidase 1"/>
    <property type="match status" value="1"/>
</dbReference>
<dbReference type="EMBL" id="JAUPFM010000013">
    <property type="protein sequence ID" value="KAK2833414.1"/>
    <property type="molecule type" value="Genomic_DNA"/>
</dbReference>
<comment type="caution">
    <text evidence="23">The sequence shown here is derived from an EMBL/GenBank/DDBJ whole genome shotgun (WGS) entry which is preliminary data.</text>
</comment>
<keyword evidence="3 18" id="KW-0812">Transmembrane</keyword>
<dbReference type="SUPFAM" id="SSF56487">
    <property type="entry name" value="SRCR-like"/>
    <property type="match status" value="1"/>
</dbReference>
<evidence type="ECO:0000256" key="14">
    <source>
        <dbReference type="ARBA" id="ARBA00069980"/>
    </source>
</evidence>
<dbReference type="PANTHER" id="PTHR13023:SF3">
    <property type="entry name" value="SOLUBLE CALCIUM-ACTIVATED NUCLEOTIDASE 1"/>
    <property type="match status" value="1"/>
</dbReference>
<feature type="transmembrane region" description="Helical" evidence="20">
    <location>
        <begin position="69"/>
        <end position="92"/>
    </location>
</feature>
<dbReference type="FunFam" id="3.10.250.10:FF:000001">
    <property type="entry name" value="Lysyl oxidase 4 isoform X1"/>
    <property type="match status" value="1"/>
</dbReference>
<feature type="transmembrane region" description="Helical" evidence="20">
    <location>
        <begin position="30"/>
        <end position="49"/>
    </location>
</feature>
<dbReference type="GO" id="GO:0004382">
    <property type="term" value="F:GDP phosphatase activity"/>
    <property type="evidence" value="ECO:0007669"/>
    <property type="project" value="TreeGrafter"/>
</dbReference>
<feature type="binding site" evidence="16">
    <location>
        <position position="485"/>
    </location>
    <ligand>
        <name>Ca(2+)</name>
        <dbReference type="ChEBI" id="CHEBI:29108"/>
    </ligand>
</feature>
<evidence type="ECO:0000256" key="5">
    <source>
        <dbReference type="ARBA" id="ARBA00022729"/>
    </source>
</evidence>
<accession>A0AA88MAJ9</accession>
<dbReference type="InterPro" id="IPR011705">
    <property type="entry name" value="BACK"/>
</dbReference>
<dbReference type="GO" id="GO:0016020">
    <property type="term" value="C:membrane"/>
    <property type="evidence" value="ECO:0007669"/>
    <property type="project" value="UniProtKB-SubCell"/>
</dbReference>
<evidence type="ECO:0000256" key="10">
    <source>
        <dbReference type="ARBA" id="ARBA00023157"/>
    </source>
</evidence>
<evidence type="ECO:0000256" key="3">
    <source>
        <dbReference type="ARBA" id="ARBA00022692"/>
    </source>
</evidence>
<comment type="subcellular location">
    <subcellularLocation>
        <location evidence="2">Membrane</location>
        <topology evidence="2">Multi-pass membrane protein</topology>
    </subcellularLocation>
</comment>
<dbReference type="PROSITE" id="PS51225">
    <property type="entry name" value="MARVEL"/>
    <property type="match status" value="1"/>
</dbReference>
<dbReference type="InterPro" id="IPR036772">
    <property type="entry name" value="SRCR-like_dom_sf"/>
</dbReference>
<dbReference type="SUPFAM" id="SSF101887">
    <property type="entry name" value="Apyrase"/>
    <property type="match status" value="1"/>
</dbReference>
<sequence>MQGSAYGASLAGGAFDFVSFVKQPQTIVRLLGWLFSIVVFATITAEGYINPVTTKETKCMFAQNDSACSYGVGIGILAFLGCVVFLILDVYFPRISNAKERRNIIIGDLVFSAAWTLLWFICFCVLANQWSKTTITEVPGDAARAVLAFSFFSIFAWALLTYFAYARYRQGINDFEQDYRDPANDHTTPYPPAPYDSGPTGYQHLQRTVDRRSNASGQSDPPSSMPASPGYARQEQNEPMTSLHISVGGLPMLASMANTTDPRLRSNSYNSHNWRSARDNTQQSELRYNDTYPLSLPERTPQGTRYRIAVIADLDTNSRRDKQMTWFSYMRRGYLLVSQSGDKVAVEWDTDRMVFESHLSEKGRGMELSELVVFNGKLYSVDDRTGVVYHIDGDKAVPWVILPDGDGSVAKGFKAEWMAVKDEHLYIGGLGKEWTTTQGEFVNNNPEWVKVVGFRGDVQHENWVPKYKSLKTAAGIEPPGYLIHESAAWSDTLQRWFFLPRRASKERYEETADERRGANIALSCSSDFENIILSRVGPLNPTHGFSSFKFVPGTDDQIILALKSEEDAGQIATYITAFTLDGRILLPENKIGDVKYEGAHLRTTPFCNWREKECWTKMVMQRNLHTLWLLLLLHVSGRAVKFTMFKFSQGPQEGGVRLFGSQSISEGRVEIYHDGKWGTVCDDGWDIAEAQVVCRQLRFPGAKSVVFGKDYGPANGPIWLDDMTCKGTEDHLFTCAFKGWGITDCTHKEDVGVICETGGTNLTVSDSSQWLDHSFSLSDDLNSIFDSGNGCDFMIIARSETGNKQEDETAEVVETSVCAHKIILSPFPLFNASEGISNITVDISQSCQPYFSSFIRYIYTRKIDVTFLSGECLHWMAYTFGVKQLMEDVGRLFSSFLPEDDSFYSQVSLYQYAERTEDLALQENCMQYLAWNFQNLTKSPAWSTLPVKLLEALLTRSDLVVPDEFALFQAVESWITEKGSSITSDIQTDLLSHIRFPMIPAEKLSDLEYNSLYSAHKNFFQEKMLKALQFNVLLFTNLSSKAKFNTEDEDYRLRIYTTQPWGLVVNPLDLSNHYSHYGNSQSKTFSTPVHGSLIFKDNRISWEASVYRSQYECSNRGLRCESLPMARLQSYNHQQIKIVFRNRLLLMCQNKYICQVQDFKNSMAKIAVNSTHYADYPCPDDKYTYIFVVRPEYV</sequence>
<feature type="transmembrane region" description="Helical" evidence="20">
    <location>
        <begin position="142"/>
        <end position="165"/>
    </location>
</feature>
<evidence type="ECO:0000256" key="1">
    <source>
        <dbReference type="ARBA" id="ARBA00001913"/>
    </source>
</evidence>
<evidence type="ECO:0000256" key="16">
    <source>
        <dbReference type="PIRSR" id="PIRSR609283-1"/>
    </source>
</evidence>
<dbReference type="GO" id="GO:0045134">
    <property type="term" value="F:UDP phosphatase activity"/>
    <property type="evidence" value="ECO:0007669"/>
    <property type="project" value="TreeGrafter"/>
</dbReference>
<proteinExistence type="inferred from homology"/>
<evidence type="ECO:0000256" key="18">
    <source>
        <dbReference type="PROSITE-ProRule" id="PRU00581"/>
    </source>
</evidence>
<feature type="disulfide bond" evidence="17">
    <location>
        <begin position="725"/>
        <end position="735"/>
    </location>
</feature>
<feature type="region of interest" description="Disordered" evidence="19">
    <location>
        <begin position="261"/>
        <end position="285"/>
    </location>
</feature>
<evidence type="ECO:0000256" key="4">
    <source>
        <dbReference type="ARBA" id="ARBA00022723"/>
    </source>
</evidence>
<keyword evidence="8 20" id="KW-1133">Transmembrane helix</keyword>
<protein>
    <recommendedName>
        <fullName evidence="14">Soluble calcium-activated nucleotidase 1</fullName>
        <ecNumber evidence="12">3.6.1.6</ecNumber>
    </recommendedName>
    <alternativeName>
        <fullName evidence="15">Apyrase homolog</fullName>
    </alternativeName>
</protein>
<dbReference type="InterPro" id="IPR008253">
    <property type="entry name" value="Marvel"/>
</dbReference>
<dbReference type="EC" id="3.6.1.6" evidence="12"/>
<evidence type="ECO:0000256" key="13">
    <source>
        <dbReference type="ARBA" id="ARBA00052933"/>
    </source>
</evidence>
<organism evidence="23 24">
    <name type="scientific">Channa striata</name>
    <name type="common">Snakehead murrel</name>
    <name type="synonym">Ophicephalus striatus</name>
    <dbReference type="NCBI Taxonomy" id="64152"/>
    <lineage>
        <taxon>Eukaryota</taxon>
        <taxon>Metazoa</taxon>
        <taxon>Chordata</taxon>
        <taxon>Craniata</taxon>
        <taxon>Vertebrata</taxon>
        <taxon>Euteleostomi</taxon>
        <taxon>Actinopterygii</taxon>
        <taxon>Neopterygii</taxon>
        <taxon>Teleostei</taxon>
        <taxon>Neoteleostei</taxon>
        <taxon>Acanthomorphata</taxon>
        <taxon>Anabantaria</taxon>
        <taxon>Anabantiformes</taxon>
        <taxon>Channoidei</taxon>
        <taxon>Channidae</taxon>
        <taxon>Channa</taxon>
    </lineage>
</organism>
<dbReference type="PANTHER" id="PTHR13023">
    <property type="entry name" value="APYRASE"/>
    <property type="match status" value="1"/>
</dbReference>